<organism evidence="1 2">
    <name type="scientific">Staurois parvus</name>
    <dbReference type="NCBI Taxonomy" id="386267"/>
    <lineage>
        <taxon>Eukaryota</taxon>
        <taxon>Metazoa</taxon>
        <taxon>Chordata</taxon>
        <taxon>Craniata</taxon>
        <taxon>Vertebrata</taxon>
        <taxon>Euteleostomi</taxon>
        <taxon>Amphibia</taxon>
        <taxon>Batrachia</taxon>
        <taxon>Anura</taxon>
        <taxon>Neobatrachia</taxon>
        <taxon>Ranoidea</taxon>
        <taxon>Ranidae</taxon>
        <taxon>Staurois</taxon>
    </lineage>
</organism>
<comment type="caution">
    <text evidence="1">The sequence shown here is derived from an EMBL/GenBank/DDBJ whole genome shotgun (WGS) entry which is preliminary data.</text>
</comment>
<dbReference type="EMBL" id="CATNWA010000080">
    <property type="protein sequence ID" value="CAI9532724.1"/>
    <property type="molecule type" value="Genomic_DNA"/>
</dbReference>
<keyword evidence="2" id="KW-1185">Reference proteome</keyword>
<evidence type="ECO:0000313" key="2">
    <source>
        <dbReference type="Proteomes" id="UP001162483"/>
    </source>
</evidence>
<sequence>LHLAQCSQASTILIILLATSKPSSRVQWRRALHYCIQHFALHLVHLVAELLLFPVTSTLL</sequence>
<reference evidence="1" key="1">
    <citation type="submission" date="2023-05" db="EMBL/GenBank/DDBJ databases">
        <authorList>
            <person name="Stuckert A."/>
        </authorList>
    </citation>
    <scope>NUCLEOTIDE SEQUENCE</scope>
</reference>
<evidence type="ECO:0000313" key="1">
    <source>
        <dbReference type="EMBL" id="CAI9532724.1"/>
    </source>
</evidence>
<name>A0ABN9AB99_9NEOB</name>
<feature type="non-terminal residue" evidence="1">
    <location>
        <position position="1"/>
    </location>
</feature>
<proteinExistence type="predicted"/>
<dbReference type="Proteomes" id="UP001162483">
    <property type="component" value="Unassembled WGS sequence"/>
</dbReference>
<gene>
    <name evidence="1" type="ORF">SPARVUS_LOCUS265275</name>
</gene>
<protein>
    <submittedName>
        <fullName evidence="1">Uncharacterized protein</fullName>
    </submittedName>
</protein>
<accession>A0ABN9AB99</accession>